<dbReference type="Gene3D" id="1.10.540.10">
    <property type="entry name" value="Acyl-CoA dehydrogenase/oxidase, N-terminal domain"/>
    <property type="match status" value="1"/>
</dbReference>
<comment type="caution">
    <text evidence="6">The sequence shown here is derived from an EMBL/GenBank/DDBJ whole genome shotgun (WGS) entry which is preliminary data.</text>
</comment>
<accession>A0AAW9FHN9</accession>
<gene>
    <name evidence="6" type="ORF">RMR22_09515</name>
</gene>
<dbReference type="InterPro" id="IPR013786">
    <property type="entry name" value="AcylCoA_DH/ox_N"/>
</dbReference>
<dbReference type="SUPFAM" id="SSF47203">
    <property type="entry name" value="Acyl-CoA dehydrogenase C-terminal domain-like"/>
    <property type="match status" value="1"/>
</dbReference>
<dbReference type="EMBL" id="JAVRAF010000002">
    <property type="protein sequence ID" value="MDX8302485.1"/>
    <property type="molecule type" value="Genomic_DNA"/>
</dbReference>
<feature type="domain" description="Acyl-CoA dehydrogenase C-terminal" evidence="5">
    <location>
        <begin position="253"/>
        <end position="372"/>
    </location>
</feature>
<evidence type="ECO:0000256" key="1">
    <source>
        <dbReference type="ARBA" id="ARBA00022630"/>
    </source>
</evidence>
<dbReference type="PIRSF" id="PIRSF016578">
    <property type="entry name" value="HsaA"/>
    <property type="match status" value="1"/>
</dbReference>
<dbReference type="InterPro" id="IPR009100">
    <property type="entry name" value="AcylCoA_DH/oxidase_NM_dom_sf"/>
</dbReference>
<evidence type="ECO:0000256" key="2">
    <source>
        <dbReference type="ARBA" id="ARBA00023002"/>
    </source>
</evidence>
<dbReference type="Pfam" id="PF08028">
    <property type="entry name" value="Acyl-CoA_dh_2"/>
    <property type="match status" value="1"/>
</dbReference>
<dbReference type="InterPro" id="IPR006091">
    <property type="entry name" value="Acyl-CoA_Oxase/DH_mid-dom"/>
</dbReference>
<dbReference type="GO" id="GO:0050660">
    <property type="term" value="F:flavin adenine dinucleotide binding"/>
    <property type="evidence" value="ECO:0007669"/>
    <property type="project" value="InterPro"/>
</dbReference>
<proteinExistence type="predicted"/>
<dbReference type="InterPro" id="IPR046373">
    <property type="entry name" value="Acyl-CoA_Oxase/DH_mid-dom_sf"/>
</dbReference>
<dbReference type="InterPro" id="IPR052547">
    <property type="entry name" value="Mito_Isobutyryl-CoADH"/>
</dbReference>
<feature type="domain" description="Acyl-CoA oxidase/dehydrogenase middle" evidence="3">
    <location>
        <begin position="130"/>
        <end position="222"/>
    </location>
</feature>
<dbReference type="SUPFAM" id="SSF56645">
    <property type="entry name" value="Acyl-CoA dehydrogenase NM domain-like"/>
    <property type="match status" value="1"/>
</dbReference>
<dbReference type="CDD" id="cd00567">
    <property type="entry name" value="ACAD"/>
    <property type="match status" value="1"/>
</dbReference>
<protein>
    <submittedName>
        <fullName evidence="6">Acyl-CoA dehydrogenase family protein</fullName>
        <ecNumber evidence="6">1.-.-.-</ecNumber>
    </submittedName>
</protein>
<evidence type="ECO:0000259" key="4">
    <source>
        <dbReference type="Pfam" id="PF02771"/>
    </source>
</evidence>
<keyword evidence="1" id="KW-0285">Flavoprotein</keyword>
<keyword evidence="2 6" id="KW-0560">Oxidoreductase</keyword>
<dbReference type="Pfam" id="PF02771">
    <property type="entry name" value="Acyl-CoA_dh_N"/>
    <property type="match status" value="1"/>
</dbReference>
<evidence type="ECO:0000313" key="6">
    <source>
        <dbReference type="EMBL" id="MDX8302485.1"/>
    </source>
</evidence>
<evidence type="ECO:0000259" key="3">
    <source>
        <dbReference type="Pfam" id="PF02770"/>
    </source>
</evidence>
<dbReference type="PANTHER" id="PTHR43831">
    <property type="entry name" value="ISOBUTYRYL-COA DEHYDROGENASE"/>
    <property type="match status" value="1"/>
</dbReference>
<dbReference type="Gene3D" id="2.40.110.10">
    <property type="entry name" value="Butyryl-CoA Dehydrogenase, subunit A, domain 2"/>
    <property type="match status" value="1"/>
</dbReference>
<dbReference type="InterPro" id="IPR036250">
    <property type="entry name" value="AcylCo_DH-like_C"/>
</dbReference>
<dbReference type="Gene3D" id="1.20.140.10">
    <property type="entry name" value="Butyryl-CoA Dehydrogenase, subunit A, domain 3"/>
    <property type="match status" value="1"/>
</dbReference>
<organism evidence="6">
    <name type="scientific">Agrobacterium rosae</name>
    <dbReference type="NCBI Taxonomy" id="1972867"/>
    <lineage>
        <taxon>Bacteria</taxon>
        <taxon>Pseudomonadati</taxon>
        <taxon>Pseudomonadota</taxon>
        <taxon>Alphaproteobacteria</taxon>
        <taxon>Hyphomicrobiales</taxon>
        <taxon>Rhizobiaceae</taxon>
        <taxon>Rhizobium/Agrobacterium group</taxon>
        <taxon>Agrobacterium</taxon>
    </lineage>
</organism>
<feature type="domain" description="Acyl-CoA dehydrogenase/oxidase N-terminal" evidence="4">
    <location>
        <begin position="25"/>
        <end position="99"/>
    </location>
</feature>
<dbReference type="AlphaFoldDB" id="A0AAW9FHN9"/>
<name>A0AAW9FHN9_9HYPH</name>
<evidence type="ECO:0000259" key="5">
    <source>
        <dbReference type="Pfam" id="PF08028"/>
    </source>
</evidence>
<dbReference type="PANTHER" id="PTHR43831:SF1">
    <property type="entry name" value="ISOBUTYRYL-COA DEHYDROGENASE, MITOCHONDRIAL"/>
    <property type="match status" value="1"/>
</dbReference>
<dbReference type="GO" id="GO:0016627">
    <property type="term" value="F:oxidoreductase activity, acting on the CH-CH group of donors"/>
    <property type="evidence" value="ECO:0007669"/>
    <property type="project" value="InterPro"/>
</dbReference>
<dbReference type="RefSeq" id="WP_320202658.1">
    <property type="nucleotide sequence ID" value="NZ_CP192782.1"/>
</dbReference>
<sequence>MSAIVSAVKRPSEPSADPITIAAGLARRFAETAAGYDKTGEFAVENFAALFQSGLLGLVTSREDGGLGEGLETTQAVISTIASGDPSTALILAMHYSVHSAIRRGRWSSALASRVLAANFEGPALLNNAQAEPGAGSPAHGRLPETLARIDGDFWVVNGRKSFVTGLPGLKWAIVLALTEEVAPRLVQLLVPLDAQGISHARAWEATGMFGTASHDLILTNVKVPLADIVAQQPASEPLRRDEADGHTFFTLLSAVYHGVAVSARDDLLRHLTAHVPSSLGAPLATIPRIQEGIGHIEVLLTANKRLLTSIARDVDTGVAIGTDAFALRHVVIDNAVTITDLALELGGNRGLRRDYNLERHHRDAITARAHAPQSHMIRSILGRNAVNRVVNGTPSEKSV</sequence>
<dbReference type="Pfam" id="PF02770">
    <property type="entry name" value="Acyl-CoA_dh_M"/>
    <property type="match status" value="1"/>
</dbReference>
<dbReference type="InterPro" id="IPR013107">
    <property type="entry name" value="Acyl-CoA_DH_C"/>
</dbReference>
<reference evidence="6" key="1">
    <citation type="journal article" date="2023" name="Phytobiomes J">
        <title>Deciphering the key players within the bacterial microbiota associated with aerial crown gall tumors on rhododendron: Insights into the gallobiome.</title>
        <authorList>
            <person name="Kuzmanovic N."/>
            <person name="Nesme J."/>
            <person name="Wolf J."/>
            <person name="Neumann-Schaal M."/>
            <person name="Petersen J."/>
            <person name="Fernandez-Gnecco G."/>
            <person name="Sproeer C."/>
            <person name="Bunk B."/>
            <person name="Overmann J."/>
            <person name="Sorensen S.J."/>
            <person name="Idczak E."/>
            <person name="Smalla K."/>
        </authorList>
    </citation>
    <scope>NUCLEOTIDE SEQUENCE</scope>
    <source>
        <strain evidence="6">Rho-11.1</strain>
    </source>
</reference>
<dbReference type="EC" id="1.-.-.-" evidence="6"/>
<dbReference type="InterPro" id="IPR037069">
    <property type="entry name" value="AcylCoA_DH/ox_N_sf"/>
</dbReference>